<dbReference type="SUPFAM" id="SSF48264">
    <property type="entry name" value="Cytochrome P450"/>
    <property type="match status" value="1"/>
</dbReference>
<dbReference type="InterPro" id="IPR036396">
    <property type="entry name" value="Cyt_P450_sf"/>
</dbReference>
<keyword evidence="2" id="KW-1185">Reference proteome</keyword>
<dbReference type="Gene3D" id="1.10.630.10">
    <property type="entry name" value="Cytochrome P450"/>
    <property type="match status" value="1"/>
</dbReference>
<protein>
    <submittedName>
        <fullName evidence="1">Uncharacterized protein</fullName>
    </submittedName>
</protein>
<comment type="caution">
    <text evidence="1">The sequence shown here is derived from an EMBL/GenBank/DDBJ whole genome shotgun (WGS) entry which is preliminary data.</text>
</comment>
<reference evidence="1" key="1">
    <citation type="submission" date="2023-10" db="EMBL/GenBank/DDBJ databases">
        <authorList>
            <person name="Chen Y."/>
            <person name="Shah S."/>
            <person name="Dougan E. K."/>
            <person name="Thang M."/>
            <person name="Chan C."/>
        </authorList>
    </citation>
    <scope>NUCLEOTIDE SEQUENCE [LARGE SCALE GENOMIC DNA]</scope>
</reference>
<evidence type="ECO:0000313" key="2">
    <source>
        <dbReference type="Proteomes" id="UP001189429"/>
    </source>
</evidence>
<name>A0ABN9T3C9_9DINO</name>
<organism evidence="1 2">
    <name type="scientific">Prorocentrum cordatum</name>
    <dbReference type="NCBI Taxonomy" id="2364126"/>
    <lineage>
        <taxon>Eukaryota</taxon>
        <taxon>Sar</taxon>
        <taxon>Alveolata</taxon>
        <taxon>Dinophyceae</taxon>
        <taxon>Prorocentrales</taxon>
        <taxon>Prorocentraceae</taxon>
        <taxon>Prorocentrum</taxon>
    </lineage>
</organism>
<evidence type="ECO:0000313" key="1">
    <source>
        <dbReference type="EMBL" id="CAK0839265.1"/>
    </source>
</evidence>
<dbReference type="EMBL" id="CAUYUJ010014282">
    <property type="protein sequence ID" value="CAK0839265.1"/>
    <property type="molecule type" value="Genomic_DNA"/>
</dbReference>
<gene>
    <name evidence="1" type="ORF">PCOR1329_LOCUS34988</name>
</gene>
<accession>A0ABN9T3C9</accession>
<dbReference type="Proteomes" id="UP001189429">
    <property type="component" value="Unassembled WGS sequence"/>
</dbReference>
<proteinExistence type="predicted"/>
<sequence length="143" mass="15657">MLDHVMTNCNLDCELPSDLGLEAICVAMAFAWHDTILGTTQTMRHRSDASPSVECALRQEVDSVRGGDGSSPVTQALLQKLHRCRTCWLESLRVTPPLQTTSSSLAADAPVHGLCTGSWHNHHAGVSVYYEVLSRRGQRRVSS</sequence>